<reference evidence="2 3" key="1">
    <citation type="journal article" date="2015" name="Genome Announc.">
        <title>Expanding the biotechnology potential of lactobacilli through comparative genomics of 213 strains and associated genera.</title>
        <authorList>
            <person name="Sun Z."/>
            <person name="Harris H.M."/>
            <person name="McCann A."/>
            <person name="Guo C."/>
            <person name="Argimon S."/>
            <person name="Zhang W."/>
            <person name="Yang X."/>
            <person name="Jeffery I.B."/>
            <person name="Cooney J.C."/>
            <person name="Kagawa T.F."/>
            <person name="Liu W."/>
            <person name="Song Y."/>
            <person name="Salvetti E."/>
            <person name="Wrobel A."/>
            <person name="Rasinkangas P."/>
            <person name="Parkhill J."/>
            <person name="Rea M.C."/>
            <person name="O'Sullivan O."/>
            <person name="Ritari J."/>
            <person name="Douillard F.P."/>
            <person name="Paul Ross R."/>
            <person name="Yang R."/>
            <person name="Briner A.E."/>
            <person name="Felis G.E."/>
            <person name="de Vos W.M."/>
            <person name="Barrangou R."/>
            <person name="Klaenhammer T.R."/>
            <person name="Caufield P.W."/>
            <person name="Cui Y."/>
            <person name="Zhang H."/>
            <person name="O'Toole P.W."/>
        </authorList>
    </citation>
    <scope>NUCLEOTIDE SEQUENCE [LARGE SCALE GENOMIC DNA]</scope>
    <source>
        <strain evidence="2 3">JCM 17158</strain>
    </source>
</reference>
<dbReference type="AlphaFoldDB" id="A0A0R1JXR2"/>
<dbReference type="InterPro" id="IPR001173">
    <property type="entry name" value="Glyco_trans_2-like"/>
</dbReference>
<dbReference type="EMBL" id="AZDJ01000022">
    <property type="protein sequence ID" value="KRK72650.1"/>
    <property type="molecule type" value="Genomic_DNA"/>
</dbReference>
<gene>
    <name evidence="2" type="ORF">FD02_GL001623</name>
</gene>
<dbReference type="InterPro" id="IPR029044">
    <property type="entry name" value="Nucleotide-diphossugar_trans"/>
</dbReference>
<dbReference type="Pfam" id="PF00535">
    <property type="entry name" value="Glycos_transf_2"/>
    <property type="match status" value="1"/>
</dbReference>
<protein>
    <recommendedName>
        <fullName evidence="1">Glycosyltransferase 2-like domain-containing protein</fullName>
    </recommendedName>
</protein>
<evidence type="ECO:0000313" key="3">
    <source>
        <dbReference type="Proteomes" id="UP000051804"/>
    </source>
</evidence>
<feature type="domain" description="Glycosyltransferase 2-like" evidence="1">
    <location>
        <begin position="2"/>
        <end position="118"/>
    </location>
</feature>
<organism evidence="2 3">
    <name type="scientific">Lacticaseibacillus nasuensis JCM 17158</name>
    <dbReference type="NCBI Taxonomy" id="1291734"/>
    <lineage>
        <taxon>Bacteria</taxon>
        <taxon>Bacillati</taxon>
        <taxon>Bacillota</taxon>
        <taxon>Bacilli</taxon>
        <taxon>Lactobacillales</taxon>
        <taxon>Lactobacillaceae</taxon>
        <taxon>Lacticaseibacillus</taxon>
    </lineage>
</organism>
<dbReference type="Gene3D" id="3.90.550.10">
    <property type="entry name" value="Spore Coat Polysaccharide Biosynthesis Protein SpsA, Chain A"/>
    <property type="match status" value="1"/>
</dbReference>
<dbReference type="SUPFAM" id="SSF53448">
    <property type="entry name" value="Nucleotide-diphospho-sugar transferases"/>
    <property type="match status" value="1"/>
</dbReference>
<sequence>MIPFHNETPEQLMRLLASVNNQVGVNFGQIDVQLIGDGITDWDLTQYQLLANLTVRFYGYADSLGAGYARQAGLQRTSGRYVMFLDADDVLQSVFALKPFFDAVSHGNHEVIIARYLQQARFPDGMHYIPSHPHDWKSPVAKWFNREYLEAHDLKWHPELRIFEDTYFVGLACELASDIVYLDDSVYVWLWNPRSTVRKDNRAFDHQLDEWAKSHRFFFETMRKQAPQYVARDFYGYMADLFFHELKFPPADDAAFDREQKKLLAENRGLWGNPNSHDQVTAIAQKLSEQADGDYHGMALDGIDAFLQKQDKLLYQAFLEAQSAPAGN</sequence>
<proteinExistence type="predicted"/>
<comment type="caution">
    <text evidence="2">The sequence shown here is derived from an EMBL/GenBank/DDBJ whole genome shotgun (WGS) entry which is preliminary data.</text>
</comment>
<name>A0A0R1JXR2_9LACO</name>
<evidence type="ECO:0000313" key="2">
    <source>
        <dbReference type="EMBL" id="KRK72650.1"/>
    </source>
</evidence>
<accession>A0A0R1JXR2</accession>
<keyword evidence="3" id="KW-1185">Reference proteome</keyword>
<evidence type="ECO:0000259" key="1">
    <source>
        <dbReference type="Pfam" id="PF00535"/>
    </source>
</evidence>
<dbReference type="STRING" id="1291734.FD02_GL001623"/>
<dbReference type="PATRIC" id="fig|1291734.4.peg.1671"/>
<dbReference type="CDD" id="cd00761">
    <property type="entry name" value="Glyco_tranf_GTA_type"/>
    <property type="match status" value="1"/>
</dbReference>
<dbReference type="Proteomes" id="UP000051804">
    <property type="component" value="Unassembled WGS sequence"/>
</dbReference>